<dbReference type="GO" id="GO:0043916">
    <property type="term" value="F:DNA-7-methylguanine glycosylase activity"/>
    <property type="evidence" value="ECO:0007669"/>
    <property type="project" value="TreeGrafter"/>
</dbReference>
<comment type="catalytic activity">
    <reaction evidence="1">
        <text>Hydrolysis of alkylated DNA, releasing 3-methyladenine, 3-methylguanine, 7-methylguanine and 7-methyladenine.</text>
        <dbReference type="EC" id="3.2.2.21"/>
    </reaction>
</comment>
<dbReference type="GO" id="GO:0008725">
    <property type="term" value="F:DNA-3-methyladenine glycosylase activity"/>
    <property type="evidence" value="ECO:0007669"/>
    <property type="project" value="TreeGrafter"/>
</dbReference>
<dbReference type="SMART" id="SM01009">
    <property type="entry name" value="AlkA_N"/>
    <property type="match status" value="1"/>
</dbReference>
<dbReference type="SUPFAM" id="SSF57884">
    <property type="entry name" value="Ada DNA repair protein, N-terminal domain (N-Ada 10)"/>
    <property type="match status" value="1"/>
</dbReference>
<dbReference type="PANTHER" id="PTHR43003:SF13">
    <property type="entry name" value="DNA-3-METHYLADENINE GLYCOSYLASE 2"/>
    <property type="match status" value="1"/>
</dbReference>
<dbReference type="InterPro" id="IPR011257">
    <property type="entry name" value="DNA_glycosylase"/>
</dbReference>
<evidence type="ECO:0000256" key="7">
    <source>
        <dbReference type="ARBA" id="ARBA00022763"/>
    </source>
</evidence>
<dbReference type="InterPro" id="IPR004026">
    <property type="entry name" value="Ada_DNA_repair_Zn-bd"/>
</dbReference>
<sequence>MTTTGPTATDFDSCYAAVASRDRRFDGRFVTGVLTTGIYCRPSCPARTPKPENVRFFASTAAAQDAGLRACRRCRPELAPDRPEVDPRADVAARALRMIEDGAGDEGVPALAARLHVSPRQLQRITTATYGAGPAALITMRRVRLARMLLDQTDLPVTRVAFAAGFGSVRQFNDAFRRTFHASPTDVRRGRPAGPAAVRVALAVRQPFAPEPVLDWMALHDIPGRTGVADGAVRHTTDEQVVSLRPVVAGGTADVAVEVVAAEGHDPDLGRAVALARQVFDLDADIDAIDRALGGDDLLAPLVARRPGLRIPGAADPWEGPVRTVLGQQVSAAAATTMMGRLAALSERPGIPSPSVVRDLPLEPAIGLTRQRAGAVRALAAAVDDGLDLAPGADPDAVRDALLALPGIGPWTASSICLLTLRNPDAWPEGDLALRRAVEDLTGAPVTARELDRLAERWRPWRGYAAMHLWTHYLDDTPTPTNGLEETS</sequence>
<dbReference type="GO" id="GO:0032259">
    <property type="term" value="P:methylation"/>
    <property type="evidence" value="ECO:0007669"/>
    <property type="project" value="UniProtKB-KW"/>
</dbReference>
<gene>
    <name evidence="15" type="ORF">DVS28_a0582</name>
</gene>
<name>A0A346XSU0_9ACTN</name>
<comment type="cofactor">
    <cofactor evidence="2">
        <name>Zn(2+)</name>
        <dbReference type="ChEBI" id="CHEBI:29105"/>
    </cofactor>
</comment>
<evidence type="ECO:0000256" key="9">
    <source>
        <dbReference type="ARBA" id="ARBA00023015"/>
    </source>
</evidence>
<dbReference type="OrthoDB" id="9811249at2"/>
<evidence type="ECO:0000256" key="13">
    <source>
        <dbReference type="ARBA" id="ARBA00023204"/>
    </source>
</evidence>
<keyword evidence="6" id="KW-0479">Metal-binding</keyword>
<keyword evidence="12" id="KW-0804">Transcription</keyword>
<protein>
    <recommendedName>
        <fullName evidence="3">DNA-3-methyladenine glycosylase II</fullName>
        <ecNumber evidence="3">3.2.2.21</ecNumber>
    </recommendedName>
</protein>
<dbReference type="PANTHER" id="PTHR43003">
    <property type="entry name" value="DNA-3-METHYLADENINE GLYCOSYLASE"/>
    <property type="match status" value="1"/>
</dbReference>
<dbReference type="KEGG" id="euz:DVS28_a0582"/>
<feature type="domain" description="HTH araC/xylS-type" evidence="14">
    <location>
        <begin position="93"/>
        <end position="190"/>
    </location>
</feature>
<evidence type="ECO:0000256" key="6">
    <source>
        <dbReference type="ARBA" id="ARBA00022723"/>
    </source>
</evidence>
<dbReference type="GO" id="GO:0032993">
    <property type="term" value="C:protein-DNA complex"/>
    <property type="evidence" value="ECO:0007669"/>
    <property type="project" value="TreeGrafter"/>
</dbReference>
<dbReference type="SMART" id="SM00478">
    <property type="entry name" value="ENDO3c"/>
    <property type="match status" value="1"/>
</dbReference>
<dbReference type="Pfam" id="PF06029">
    <property type="entry name" value="AlkA_N"/>
    <property type="match status" value="1"/>
</dbReference>
<evidence type="ECO:0000256" key="4">
    <source>
        <dbReference type="ARBA" id="ARBA00022603"/>
    </source>
</evidence>
<keyword evidence="8" id="KW-0862">Zinc</keyword>
<evidence type="ECO:0000313" key="15">
    <source>
        <dbReference type="EMBL" id="AXV05287.1"/>
    </source>
</evidence>
<dbReference type="SUPFAM" id="SSF46689">
    <property type="entry name" value="Homeodomain-like"/>
    <property type="match status" value="1"/>
</dbReference>
<evidence type="ECO:0000259" key="14">
    <source>
        <dbReference type="PROSITE" id="PS01124"/>
    </source>
</evidence>
<dbReference type="Gene3D" id="1.10.340.30">
    <property type="entry name" value="Hypothetical protein, domain 2"/>
    <property type="match status" value="1"/>
</dbReference>
<dbReference type="InterPro" id="IPR010316">
    <property type="entry name" value="AlkA_N"/>
</dbReference>
<dbReference type="Gene3D" id="3.30.310.20">
    <property type="entry name" value="DNA-3-methyladenine glycosylase AlkA, N-terminal domain"/>
    <property type="match status" value="1"/>
</dbReference>
<dbReference type="InterPro" id="IPR035451">
    <property type="entry name" value="Ada-like_dom_sf"/>
</dbReference>
<dbReference type="GO" id="GO:0043565">
    <property type="term" value="F:sequence-specific DNA binding"/>
    <property type="evidence" value="ECO:0007669"/>
    <property type="project" value="InterPro"/>
</dbReference>
<keyword evidence="7" id="KW-0227">DNA damage</keyword>
<dbReference type="GO" id="GO:0003700">
    <property type="term" value="F:DNA-binding transcription factor activity"/>
    <property type="evidence" value="ECO:0007669"/>
    <property type="project" value="InterPro"/>
</dbReference>
<dbReference type="GO" id="GO:0006285">
    <property type="term" value="P:base-excision repair, AP site formation"/>
    <property type="evidence" value="ECO:0007669"/>
    <property type="project" value="TreeGrafter"/>
</dbReference>
<evidence type="ECO:0000256" key="8">
    <source>
        <dbReference type="ARBA" id="ARBA00022833"/>
    </source>
</evidence>
<evidence type="ECO:0000256" key="11">
    <source>
        <dbReference type="ARBA" id="ARBA00023159"/>
    </source>
</evidence>
<dbReference type="InterPro" id="IPR009057">
    <property type="entry name" value="Homeodomain-like_sf"/>
</dbReference>
<dbReference type="RefSeq" id="WP_114590115.1">
    <property type="nucleotide sequence ID" value="NZ_CP031165.1"/>
</dbReference>
<dbReference type="AlphaFoldDB" id="A0A346XSU0"/>
<evidence type="ECO:0000256" key="10">
    <source>
        <dbReference type="ARBA" id="ARBA00023125"/>
    </source>
</evidence>
<keyword evidence="4 15" id="KW-0489">Methyltransferase</keyword>
<dbReference type="GO" id="GO:0008270">
    <property type="term" value="F:zinc ion binding"/>
    <property type="evidence" value="ECO:0007669"/>
    <property type="project" value="InterPro"/>
</dbReference>
<dbReference type="Pfam" id="PF12833">
    <property type="entry name" value="HTH_18"/>
    <property type="match status" value="1"/>
</dbReference>
<keyword evidence="9" id="KW-0805">Transcription regulation</keyword>
<dbReference type="PROSITE" id="PS01124">
    <property type="entry name" value="HTH_ARAC_FAMILY_2"/>
    <property type="match status" value="1"/>
</dbReference>
<dbReference type="InterPro" id="IPR003265">
    <property type="entry name" value="HhH-GPD_domain"/>
</dbReference>
<keyword evidence="11" id="KW-0010">Activator</keyword>
<dbReference type="Proteomes" id="UP000264006">
    <property type="component" value="Chromosome"/>
</dbReference>
<dbReference type="GO" id="GO:0005737">
    <property type="term" value="C:cytoplasm"/>
    <property type="evidence" value="ECO:0007669"/>
    <property type="project" value="TreeGrafter"/>
</dbReference>
<dbReference type="Gene3D" id="3.40.10.10">
    <property type="entry name" value="DNA Methylphosphotriester Repair Domain"/>
    <property type="match status" value="1"/>
</dbReference>
<dbReference type="Gene3D" id="1.10.10.60">
    <property type="entry name" value="Homeodomain-like"/>
    <property type="match status" value="1"/>
</dbReference>
<dbReference type="Gene3D" id="1.10.1670.10">
    <property type="entry name" value="Helix-hairpin-Helix base-excision DNA repair enzymes (C-terminal)"/>
    <property type="match status" value="1"/>
</dbReference>
<dbReference type="CDD" id="cd00056">
    <property type="entry name" value="ENDO3c"/>
    <property type="match status" value="1"/>
</dbReference>
<evidence type="ECO:0000313" key="16">
    <source>
        <dbReference type="Proteomes" id="UP000264006"/>
    </source>
</evidence>
<evidence type="ECO:0000256" key="5">
    <source>
        <dbReference type="ARBA" id="ARBA00022679"/>
    </source>
</evidence>
<dbReference type="InterPro" id="IPR051912">
    <property type="entry name" value="Alkylbase_DNA_Glycosylase/TA"/>
</dbReference>
<dbReference type="GO" id="GO:0006307">
    <property type="term" value="P:DNA alkylation repair"/>
    <property type="evidence" value="ECO:0007669"/>
    <property type="project" value="TreeGrafter"/>
</dbReference>
<keyword evidence="16" id="KW-1185">Reference proteome</keyword>
<evidence type="ECO:0000256" key="12">
    <source>
        <dbReference type="ARBA" id="ARBA00023163"/>
    </source>
</evidence>
<dbReference type="SMART" id="SM00342">
    <property type="entry name" value="HTH_ARAC"/>
    <property type="match status" value="1"/>
</dbReference>
<organism evidence="15 16">
    <name type="scientific">Euzebya pacifica</name>
    <dbReference type="NCBI Taxonomy" id="1608957"/>
    <lineage>
        <taxon>Bacteria</taxon>
        <taxon>Bacillati</taxon>
        <taxon>Actinomycetota</taxon>
        <taxon>Nitriliruptoria</taxon>
        <taxon>Euzebyales</taxon>
    </lineage>
</organism>
<dbReference type="InterPro" id="IPR037046">
    <property type="entry name" value="AlkA_N_sf"/>
</dbReference>
<keyword evidence="5 15" id="KW-0808">Transferase</keyword>
<keyword evidence="10" id="KW-0238">DNA-binding</keyword>
<dbReference type="FunFam" id="3.40.10.10:FF:000001">
    <property type="entry name" value="DNA-3-methyladenine glycosylase 2"/>
    <property type="match status" value="1"/>
</dbReference>
<dbReference type="GO" id="GO:0032131">
    <property type="term" value="F:alkylated DNA binding"/>
    <property type="evidence" value="ECO:0007669"/>
    <property type="project" value="TreeGrafter"/>
</dbReference>
<proteinExistence type="predicted"/>
<dbReference type="InterPro" id="IPR023170">
    <property type="entry name" value="HhH_base_excis_C"/>
</dbReference>
<evidence type="ECO:0000256" key="2">
    <source>
        <dbReference type="ARBA" id="ARBA00001947"/>
    </source>
</evidence>
<dbReference type="SUPFAM" id="SSF55945">
    <property type="entry name" value="TATA-box binding protein-like"/>
    <property type="match status" value="1"/>
</dbReference>
<evidence type="ECO:0000256" key="1">
    <source>
        <dbReference type="ARBA" id="ARBA00000086"/>
    </source>
</evidence>
<evidence type="ECO:0000256" key="3">
    <source>
        <dbReference type="ARBA" id="ARBA00012000"/>
    </source>
</evidence>
<reference evidence="15 16" key="1">
    <citation type="submission" date="2018-09" db="EMBL/GenBank/DDBJ databases">
        <title>Complete genome sequence of Euzebya sp. DY32-46 isolated from seawater of Pacific Ocean.</title>
        <authorList>
            <person name="Xu L."/>
            <person name="Wu Y.-H."/>
            <person name="Xu X.-W."/>
        </authorList>
    </citation>
    <scope>NUCLEOTIDE SEQUENCE [LARGE SCALE GENOMIC DNA]</scope>
    <source>
        <strain evidence="15 16">DY32-46</strain>
    </source>
</reference>
<dbReference type="EMBL" id="CP031165">
    <property type="protein sequence ID" value="AXV05287.1"/>
    <property type="molecule type" value="Genomic_DNA"/>
</dbReference>
<dbReference type="GO" id="GO:0008168">
    <property type="term" value="F:methyltransferase activity"/>
    <property type="evidence" value="ECO:0007669"/>
    <property type="project" value="UniProtKB-KW"/>
</dbReference>
<accession>A0A346XSU0</accession>
<dbReference type="EC" id="3.2.2.21" evidence="3"/>
<dbReference type="SUPFAM" id="SSF48150">
    <property type="entry name" value="DNA-glycosylase"/>
    <property type="match status" value="1"/>
</dbReference>
<dbReference type="InterPro" id="IPR018060">
    <property type="entry name" value="HTH_AraC"/>
</dbReference>
<keyword evidence="13" id="KW-0234">DNA repair</keyword>
<dbReference type="Pfam" id="PF02805">
    <property type="entry name" value="Ada_Zn_binding"/>
    <property type="match status" value="1"/>
</dbReference>